<feature type="domain" description="SIS" evidence="2">
    <location>
        <begin position="31"/>
        <end position="173"/>
    </location>
</feature>
<gene>
    <name evidence="3" type="ORF">DC3_36800</name>
</gene>
<protein>
    <submittedName>
        <fullName evidence="3">Glucosamine--fructose-6-phosphate aminotransferase</fullName>
    </submittedName>
</protein>
<sequence>MSDPLMLQETREAPSVVRRLLQENQQRVDTLWQVIQERQPLFAVTIARGSSDHASLYLKYAIELTLGIPVASFAPSVSSVYHKTLNLQRGLVIAISQSGASPDVVESVKAARASGAITLAITNNVDSPLASAAEFLLPMQAGPEKAVAATKSFVASAAAFLHLLGEADPELKAALHTLPDVQEKALQLEDSLRLTADRYRYASSMVILARGPHFGIAHESALKLKETTGIHAEAYSTAEFSHGPTRIIEQGFPILAYQTRDVTQPLNEEAYKDLEGRGADLLTIGASSLLNRATQVITPPADHPLLDPLVNILPFYLFSGYVALARNLNPDNPPHLKKVTLTR</sequence>
<dbReference type="AlphaFoldDB" id="A0A511N5B4"/>
<dbReference type="PANTHER" id="PTHR10937:SF8">
    <property type="entry name" value="AMINOTRANSFERASE-RELATED"/>
    <property type="match status" value="1"/>
</dbReference>
<dbReference type="GO" id="GO:0097367">
    <property type="term" value="F:carbohydrate derivative binding"/>
    <property type="evidence" value="ECO:0007669"/>
    <property type="project" value="InterPro"/>
</dbReference>
<evidence type="ECO:0000313" key="3">
    <source>
        <dbReference type="EMBL" id="GEM48045.1"/>
    </source>
</evidence>
<evidence type="ECO:0000259" key="2">
    <source>
        <dbReference type="PROSITE" id="PS51464"/>
    </source>
</evidence>
<dbReference type="CDD" id="cd05009">
    <property type="entry name" value="SIS_GlmS_GlmD_2"/>
    <property type="match status" value="1"/>
</dbReference>
<keyword evidence="3" id="KW-0808">Transferase</keyword>
<dbReference type="InterPro" id="IPR046348">
    <property type="entry name" value="SIS_dom_sf"/>
</dbReference>
<proteinExistence type="predicted"/>
<accession>A0A511N5B4</accession>
<dbReference type="InterPro" id="IPR035466">
    <property type="entry name" value="GlmS/AgaS_SIS"/>
</dbReference>
<keyword evidence="4" id="KW-1185">Reference proteome</keyword>
<keyword evidence="1" id="KW-0677">Repeat</keyword>
<name>A0A511N5B4_DEIC1</name>
<dbReference type="InterPro" id="IPR035490">
    <property type="entry name" value="GlmS/FrlB_SIS"/>
</dbReference>
<organism evidence="3 4">
    <name type="scientific">Deinococcus cellulosilyticus (strain DSM 18568 / NBRC 106333 / KACC 11606 / 5516J-15)</name>
    <dbReference type="NCBI Taxonomy" id="1223518"/>
    <lineage>
        <taxon>Bacteria</taxon>
        <taxon>Thermotogati</taxon>
        <taxon>Deinococcota</taxon>
        <taxon>Deinococci</taxon>
        <taxon>Deinococcales</taxon>
        <taxon>Deinococcaceae</taxon>
        <taxon>Deinococcus</taxon>
    </lineage>
</organism>
<dbReference type="SUPFAM" id="SSF53697">
    <property type="entry name" value="SIS domain"/>
    <property type="match status" value="1"/>
</dbReference>
<dbReference type="PANTHER" id="PTHR10937">
    <property type="entry name" value="GLUCOSAMINE--FRUCTOSE-6-PHOSPHATE AMINOTRANSFERASE, ISOMERIZING"/>
    <property type="match status" value="1"/>
</dbReference>
<dbReference type="GO" id="GO:0008483">
    <property type="term" value="F:transaminase activity"/>
    <property type="evidence" value="ECO:0007669"/>
    <property type="project" value="UniProtKB-KW"/>
</dbReference>
<feature type="domain" description="SIS" evidence="2">
    <location>
        <begin position="195"/>
        <end position="333"/>
    </location>
</feature>
<comment type="caution">
    <text evidence="3">The sequence shown here is derived from an EMBL/GenBank/DDBJ whole genome shotgun (WGS) entry which is preliminary data.</text>
</comment>
<dbReference type="GO" id="GO:1901135">
    <property type="term" value="P:carbohydrate derivative metabolic process"/>
    <property type="evidence" value="ECO:0007669"/>
    <property type="project" value="InterPro"/>
</dbReference>
<dbReference type="InterPro" id="IPR001347">
    <property type="entry name" value="SIS_dom"/>
</dbReference>
<dbReference type="Pfam" id="PF01380">
    <property type="entry name" value="SIS"/>
    <property type="match status" value="2"/>
</dbReference>
<dbReference type="RefSeq" id="WP_186816109.1">
    <property type="nucleotide sequence ID" value="NZ_BJXB01000017.1"/>
</dbReference>
<evidence type="ECO:0000313" key="4">
    <source>
        <dbReference type="Proteomes" id="UP000321306"/>
    </source>
</evidence>
<dbReference type="Proteomes" id="UP000321306">
    <property type="component" value="Unassembled WGS sequence"/>
</dbReference>
<dbReference type="PROSITE" id="PS51464">
    <property type="entry name" value="SIS"/>
    <property type="match status" value="2"/>
</dbReference>
<evidence type="ECO:0000256" key="1">
    <source>
        <dbReference type="ARBA" id="ARBA00022737"/>
    </source>
</evidence>
<reference evidence="3 4" key="1">
    <citation type="submission" date="2019-07" db="EMBL/GenBank/DDBJ databases">
        <title>Whole genome shotgun sequence of Deinococcus cellulosilyticus NBRC 106333.</title>
        <authorList>
            <person name="Hosoyama A."/>
            <person name="Uohara A."/>
            <person name="Ohji S."/>
            <person name="Ichikawa N."/>
        </authorList>
    </citation>
    <scope>NUCLEOTIDE SEQUENCE [LARGE SCALE GENOMIC DNA]</scope>
    <source>
        <strain evidence="3 4">NBRC 106333</strain>
    </source>
</reference>
<dbReference type="Gene3D" id="3.40.50.10490">
    <property type="entry name" value="Glucose-6-phosphate isomerase like protein, domain 1"/>
    <property type="match status" value="2"/>
</dbReference>
<keyword evidence="3" id="KW-0032">Aminotransferase</keyword>
<dbReference type="EMBL" id="BJXB01000017">
    <property type="protein sequence ID" value="GEM48045.1"/>
    <property type="molecule type" value="Genomic_DNA"/>
</dbReference>
<dbReference type="CDD" id="cd05008">
    <property type="entry name" value="SIS_GlmS_GlmD_1"/>
    <property type="match status" value="1"/>
</dbReference>